<name>A0A1H6K2F3_9RHOB</name>
<sequence>MAHSRRALPLRDTPARYGRVTRLLHWTIAALILWQFLGMAIKLALGRGPVSGFFVGLHQPVGAVLFALIVLRVAWALLNRRRRPDHGAGLVGTAARLGHLALYALMLAVPSLALLRAWGSERAFQPFGVRIFAAREAPVEWAVKLADALHGELAWLLGVLILGHVVMVGVHHAMWRDGTLARMVGRAGRGRQPRSVAPPST</sequence>
<keyword evidence="3" id="KW-0813">Transport</keyword>
<evidence type="ECO:0000256" key="6">
    <source>
        <dbReference type="ARBA" id="ARBA00022692"/>
    </source>
</evidence>
<dbReference type="PANTHER" id="PTHR30529">
    <property type="entry name" value="CYTOCHROME B561"/>
    <property type="match status" value="1"/>
</dbReference>
<keyword evidence="6 13" id="KW-0812">Transmembrane</keyword>
<keyword evidence="5" id="KW-0349">Heme</keyword>
<feature type="transmembrane region" description="Helical" evidence="13">
    <location>
        <begin position="61"/>
        <end position="79"/>
    </location>
</feature>
<keyword evidence="8" id="KW-0249">Electron transport</keyword>
<proteinExistence type="inferred from homology"/>
<evidence type="ECO:0000259" key="14">
    <source>
        <dbReference type="Pfam" id="PF01292"/>
    </source>
</evidence>
<evidence type="ECO:0000256" key="1">
    <source>
        <dbReference type="ARBA" id="ARBA00001970"/>
    </source>
</evidence>
<dbReference type="InterPro" id="IPR011577">
    <property type="entry name" value="Cyt_b561_bac/Ni-Hgenase"/>
</dbReference>
<feature type="transmembrane region" description="Helical" evidence="13">
    <location>
        <begin position="100"/>
        <end position="119"/>
    </location>
</feature>
<evidence type="ECO:0000256" key="11">
    <source>
        <dbReference type="ARBA" id="ARBA00023136"/>
    </source>
</evidence>
<evidence type="ECO:0000313" key="15">
    <source>
        <dbReference type="EMBL" id="SEH69131.1"/>
    </source>
</evidence>
<dbReference type="AlphaFoldDB" id="A0A1H6K2F3"/>
<evidence type="ECO:0000256" key="10">
    <source>
        <dbReference type="ARBA" id="ARBA00023004"/>
    </source>
</evidence>
<keyword evidence="11 13" id="KW-0472">Membrane</keyword>
<dbReference type="GO" id="GO:0020037">
    <property type="term" value="F:heme binding"/>
    <property type="evidence" value="ECO:0007669"/>
    <property type="project" value="TreeGrafter"/>
</dbReference>
<comment type="cofactor">
    <cofactor evidence="1">
        <name>heme b</name>
        <dbReference type="ChEBI" id="CHEBI:60344"/>
    </cofactor>
</comment>
<dbReference type="InterPro" id="IPR016174">
    <property type="entry name" value="Di-haem_cyt_TM"/>
</dbReference>
<dbReference type="RefSeq" id="WP_090845481.1">
    <property type="nucleotide sequence ID" value="NZ_FNXG01000001.1"/>
</dbReference>
<keyword evidence="9 13" id="KW-1133">Transmembrane helix</keyword>
<keyword evidence="10" id="KW-0408">Iron</keyword>
<feature type="domain" description="Cytochrome b561 bacterial/Ni-hydrogenase" evidence="14">
    <location>
        <begin position="16"/>
        <end position="185"/>
    </location>
</feature>
<feature type="transmembrane region" description="Helical" evidence="13">
    <location>
        <begin position="20"/>
        <end position="41"/>
    </location>
</feature>
<evidence type="ECO:0000256" key="12">
    <source>
        <dbReference type="ARBA" id="ARBA00037975"/>
    </source>
</evidence>
<gene>
    <name evidence="15" type="ORF">SAMN04488075_0806</name>
</gene>
<dbReference type="PANTHER" id="PTHR30529:SF7">
    <property type="entry name" value="CYTOCHROME B561 BACTERIAL_NI-HYDROGENASE DOMAIN-CONTAINING PROTEIN"/>
    <property type="match status" value="1"/>
</dbReference>
<accession>A0A1H6K2F3</accession>
<evidence type="ECO:0000256" key="3">
    <source>
        <dbReference type="ARBA" id="ARBA00022448"/>
    </source>
</evidence>
<dbReference type="GO" id="GO:0005886">
    <property type="term" value="C:plasma membrane"/>
    <property type="evidence" value="ECO:0007669"/>
    <property type="project" value="UniProtKB-SubCell"/>
</dbReference>
<dbReference type="SUPFAM" id="SSF81342">
    <property type="entry name" value="Transmembrane di-heme cytochromes"/>
    <property type="match status" value="1"/>
</dbReference>
<organism evidence="15 16">
    <name type="scientific">Paracoccus alkenifer</name>
    <dbReference type="NCBI Taxonomy" id="65735"/>
    <lineage>
        <taxon>Bacteria</taxon>
        <taxon>Pseudomonadati</taxon>
        <taxon>Pseudomonadota</taxon>
        <taxon>Alphaproteobacteria</taxon>
        <taxon>Rhodobacterales</taxon>
        <taxon>Paracoccaceae</taxon>
        <taxon>Paracoccus</taxon>
    </lineage>
</organism>
<evidence type="ECO:0000256" key="2">
    <source>
        <dbReference type="ARBA" id="ARBA00004651"/>
    </source>
</evidence>
<comment type="similarity">
    <text evidence="12">Belongs to the cytochrome b561 family.</text>
</comment>
<keyword evidence="16" id="KW-1185">Reference proteome</keyword>
<protein>
    <submittedName>
        <fullName evidence="15">Cytochrome b561</fullName>
    </submittedName>
</protein>
<dbReference type="Pfam" id="PF01292">
    <property type="entry name" value="Ni_hydr_CYTB"/>
    <property type="match status" value="1"/>
</dbReference>
<evidence type="ECO:0000256" key="8">
    <source>
        <dbReference type="ARBA" id="ARBA00022982"/>
    </source>
</evidence>
<dbReference type="OrthoDB" id="7280471at2"/>
<dbReference type="GO" id="GO:0046872">
    <property type="term" value="F:metal ion binding"/>
    <property type="evidence" value="ECO:0007669"/>
    <property type="project" value="UniProtKB-KW"/>
</dbReference>
<keyword evidence="7" id="KW-0479">Metal-binding</keyword>
<evidence type="ECO:0000313" key="16">
    <source>
        <dbReference type="Proteomes" id="UP000199125"/>
    </source>
</evidence>
<dbReference type="InterPro" id="IPR052168">
    <property type="entry name" value="Cytochrome_b561_oxidase"/>
</dbReference>
<dbReference type="GO" id="GO:0009055">
    <property type="term" value="F:electron transfer activity"/>
    <property type="evidence" value="ECO:0007669"/>
    <property type="project" value="InterPro"/>
</dbReference>
<keyword evidence="4" id="KW-1003">Cell membrane</keyword>
<dbReference type="GO" id="GO:0022904">
    <property type="term" value="P:respiratory electron transport chain"/>
    <property type="evidence" value="ECO:0007669"/>
    <property type="project" value="InterPro"/>
</dbReference>
<evidence type="ECO:0000256" key="7">
    <source>
        <dbReference type="ARBA" id="ARBA00022723"/>
    </source>
</evidence>
<dbReference type="STRING" id="65735.SAMN04488075_0806"/>
<evidence type="ECO:0000256" key="5">
    <source>
        <dbReference type="ARBA" id="ARBA00022617"/>
    </source>
</evidence>
<comment type="subcellular location">
    <subcellularLocation>
        <location evidence="2">Cell membrane</location>
        <topology evidence="2">Multi-pass membrane protein</topology>
    </subcellularLocation>
</comment>
<dbReference type="EMBL" id="FNXG01000001">
    <property type="protein sequence ID" value="SEH69131.1"/>
    <property type="molecule type" value="Genomic_DNA"/>
</dbReference>
<evidence type="ECO:0000256" key="13">
    <source>
        <dbReference type="SAM" id="Phobius"/>
    </source>
</evidence>
<reference evidence="16" key="1">
    <citation type="submission" date="2016-10" db="EMBL/GenBank/DDBJ databases">
        <authorList>
            <person name="Varghese N."/>
            <person name="Submissions S."/>
        </authorList>
    </citation>
    <scope>NUCLEOTIDE SEQUENCE [LARGE SCALE GENOMIC DNA]</scope>
    <source>
        <strain evidence="16">DSM 11593</strain>
    </source>
</reference>
<dbReference type="Proteomes" id="UP000199125">
    <property type="component" value="Unassembled WGS sequence"/>
</dbReference>
<evidence type="ECO:0000256" key="9">
    <source>
        <dbReference type="ARBA" id="ARBA00022989"/>
    </source>
</evidence>
<evidence type="ECO:0000256" key="4">
    <source>
        <dbReference type="ARBA" id="ARBA00022475"/>
    </source>
</evidence>
<feature type="transmembrane region" description="Helical" evidence="13">
    <location>
        <begin position="153"/>
        <end position="173"/>
    </location>
</feature>